<evidence type="ECO:0000256" key="1">
    <source>
        <dbReference type="ARBA" id="ARBA00010641"/>
    </source>
</evidence>
<keyword evidence="5" id="KW-0804">Transcription</keyword>
<keyword evidence="4" id="KW-0238">DNA-binding</keyword>
<dbReference type="InterPro" id="IPR013324">
    <property type="entry name" value="RNA_pol_sigma_r3/r4-like"/>
</dbReference>
<dbReference type="Pfam" id="PF08281">
    <property type="entry name" value="Sigma70_r4_2"/>
    <property type="match status" value="1"/>
</dbReference>
<accession>A0ABW8AI11</accession>
<evidence type="ECO:0000313" key="10">
    <source>
        <dbReference type="Proteomes" id="UP001612915"/>
    </source>
</evidence>
<feature type="domain" description="RNA polymerase sigma-70 region 2" evidence="7">
    <location>
        <begin position="27"/>
        <end position="93"/>
    </location>
</feature>
<dbReference type="PANTHER" id="PTHR43133:SF50">
    <property type="entry name" value="ECF RNA POLYMERASE SIGMA FACTOR SIGM"/>
    <property type="match status" value="1"/>
</dbReference>
<evidence type="ECO:0000256" key="4">
    <source>
        <dbReference type="ARBA" id="ARBA00023125"/>
    </source>
</evidence>
<proteinExistence type="inferred from homology"/>
<evidence type="ECO:0000313" key="9">
    <source>
        <dbReference type="EMBL" id="MFI7586003.1"/>
    </source>
</evidence>
<keyword evidence="10" id="KW-1185">Reference proteome</keyword>
<feature type="domain" description="RNA polymerase sigma factor 70 region 4 type 2" evidence="8">
    <location>
        <begin position="127"/>
        <end position="179"/>
    </location>
</feature>
<comment type="caution">
    <text evidence="9">The sequence shown here is derived from an EMBL/GenBank/DDBJ whole genome shotgun (WGS) entry which is preliminary data.</text>
</comment>
<dbReference type="InterPro" id="IPR013325">
    <property type="entry name" value="RNA_pol_sigma_r2"/>
</dbReference>
<sequence length="225" mass="24126">MNPDAGDDDRQLLAAHLAGDPDAFTELVTRYRDRLWAVALRTTGDREEALDALQDAMVSALRAAGGFRGDSAVSTWLHRIVVNASLDRLRRRAVRPTVPLDDGRGGFERVADVPTRVDEAVATTARLDVRAALARLPEDQRVAIVLVDLEDLPVAEVAALLDVPEGTVKSRCARGRLAMARMLSDGGQDGSAASRPAPRRSGRRAAGNPTPPAGVPLQSDNREGR</sequence>
<dbReference type="Pfam" id="PF04542">
    <property type="entry name" value="Sigma70_r2"/>
    <property type="match status" value="1"/>
</dbReference>
<dbReference type="Gene3D" id="1.10.10.10">
    <property type="entry name" value="Winged helix-like DNA-binding domain superfamily/Winged helix DNA-binding domain"/>
    <property type="match status" value="1"/>
</dbReference>
<evidence type="ECO:0000259" key="8">
    <source>
        <dbReference type="Pfam" id="PF08281"/>
    </source>
</evidence>
<evidence type="ECO:0000259" key="7">
    <source>
        <dbReference type="Pfam" id="PF04542"/>
    </source>
</evidence>
<name>A0ABW8AI11_9ACTN</name>
<dbReference type="InterPro" id="IPR013249">
    <property type="entry name" value="RNA_pol_sigma70_r4_t2"/>
</dbReference>
<dbReference type="CDD" id="cd06171">
    <property type="entry name" value="Sigma70_r4"/>
    <property type="match status" value="1"/>
</dbReference>
<dbReference type="RefSeq" id="WP_398274881.1">
    <property type="nucleotide sequence ID" value="NZ_JBITLV010000001.1"/>
</dbReference>
<dbReference type="Proteomes" id="UP001612915">
    <property type="component" value="Unassembled WGS sequence"/>
</dbReference>
<keyword evidence="3" id="KW-0731">Sigma factor</keyword>
<dbReference type="InterPro" id="IPR007627">
    <property type="entry name" value="RNA_pol_sigma70_r2"/>
</dbReference>
<keyword evidence="2" id="KW-0805">Transcription regulation</keyword>
<protein>
    <submittedName>
        <fullName evidence="9">RNA polymerase sigma factor SigM</fullName>
    </submittedName>
</protein>
<dbReference type="PANTHER" id="PTHR43133">
    <property type="entry name" value="RNA POLYMERASE ECF-TYPE SIGMA FACTO"/>
    <property type="match status" value="1"/>
</dbReference>
<dbReference type="Gene3D" id="1.10.1740.10">
    <property type="match status" value="1"/>
</dbReference>
<dbReference type="InterPro" id="IPR039425">
    <property type="entry name" value="RNA_pol_sigma-70-like"/>
</dbReference>
<gene>
    <name evidence="9" type="primary">sigM</name>
    <name evidence="9" type="ORF">ACIB24_02870</name>
</gene>
<dbReference type="EMBL" id="JBITLV010000001">
    <property type="protein sequence ID" value="MFI7586003.1"/>
    <property type="molecule type" value="Genomic_DNA"/>
</dbReference>
<evidence type="ECO:0000256" key="5">
    <source>
        <dbReference type="ARBA" id="ARBA00023163"/>
    </source>
</evidence>
<comment type="similarity">
    <text evidence="1">Belongs to the sigma-70 factor family. ECF subfamily.</text>
</comment>
<feature type="region of interest" description="Disordered" evidence="6">
    <location>
        <begin position="183"/>
        <end position="225"/>
    </location>
</feature>
<organism evidence="9 10">
    <name type="scientific">Spongisporangium articulatum</name>
    <dbReference type="NCBI Taxonomy" id="3362603"/>
    <lineage>
        <taxon>Bacteria</taxon>
        <taxon>Bacillati</taxon>
        <taxon>Actinomycetota</taxon>
        <taxon>Actinomycetes</taxon>
        <taxon>Kineosporiales</taxon>
        <taxon>Kineosporiaceae</taxon>
        <taxon>Spongisporangium</taxon>
    </lineage>
</organism>
<evidence type="ECO:0000256" key="2">
    <source>
        <dbReference type="ARBA" id="ARBA00023015"/>
    </source>
</evidence>
<dbReference type="SUPFAM" id="SSF88659">
    <property type="entry name" value="Sigma3 and sigma4 domains of RNA polymerase sigma factors"/>
    <property type="match status" value="1"/>
</dbReference>
<evidence type="ECO:0000256" key="6">
    <source>
        <dbReference type="SAM" id="MobiDB-lite"/>
    </source>
</evidence>
<evidence type="ECO:0000256" key="3">
    <source>
        <dbReference type="ARBA" id="ARBA00023082"/>
    </source>
</evidence>
<dbReference type="NCBIfam" id="TIGR02937">
    <property type="entry name" value="sigma70-ECF"/>
    <property type="match status" value="1"/>
</dbReference>
<dbReference type="InterPro" id="IPR014284">
    <property type="entry name" value="RNA_pol_sigma-70_dom"/>
</dbReference>
<reference evidence="9 10" key="1">
    <citation type="submission" date="2024-10" db="EMBL/GenBank/DDBJ databases">
        <title>The Natural Products Discovery Center: Release of the First 8490 Sequenced Strains for Exploring Actinobacteria Biosynthetic Diversity.</title>
        <authorList>
            <person name="Kalkreuter E."/>
            <person name="Kautsar S.A."/>
            <person name="Yang D."/>
            <person name="Bader C.D."/>
            <person name="Teijaro C.N."/>
            <person name="Fluegel L."/>
            <person name="Davis C.M."/>
            <person name="Simpson J.R."/>
            <person name="Lauterbach L."/>
            <person name="Steele A.D."/>
            <person name="Gui C."/>
            <person name="Meng S."/>
            <person name="Li G."/>
            <person name="Viehrig K."/>
            <person name="Ye F."/>
            <person name="Su P."/>
            <person name="Kiefer A.F."/>
            <person name="Nichols A."/>
            <person name="Cepeda A.J."/>
            <person name="Yan W."/>
            <person name="Fan B."/>
            <person name="Jiang Y."/>
            <person name="Adhikari A."/>
            <person name="Zheng C.-J."/>
            <person name="Schuster L."/>
            <person name="Cowan T.M."/>
            <person name="Smanski M.J."/>
            <person name="Chevrette M.G."/>
            <person name="De Carvalho L.P.S."/>
            <person name="Shen B."/>
        </authorList>
    </citation>
    <scope>NUCLEOTIDE SEQUENCE [LARGE SCALE GENOMIC DNA]</scope>
    <source>
        <strain evidence="9 10">NPDC049639</strain>
    </source>
</reference>
<dbReference type="SUPFAM" id="SSF88946">
    <property type="entry name" value="Sigma2 domain of RNA polymerase sigma factors"/>
    <property type="match status" value="1"/>
</dbReference>
<dbReference type="InterPro" id="IPR036388">
    <property type="entry name" value="WH-like_DNA-bd_sf"/>
</dbReference>
<dbReference type="NCBIfam" id="NF007225">
    <property type="entry name" value="PRK09643.1"/>
    <property type="match status" value="1"/>
</dbReference>